<feature type="domain" description="Amine oxidase" evidence="3">
    <location>
        <begin position="62"/>
        <end position="120"/>
    </location>
</feature>
<dbReference type="AlphaFoldDB" id="A0A1B7NYD6"/>
<feature type="compositionally biased region" description="Polar residues" evidence="2">
    <location>
        <begin position="280"/>
        <end position="290"/>
    </location>
</feature>
<feature type="compositionally biased region" description="Polar residues" evidence="2">
    <location>
        <begin position="936"/>
        <end position="949"/>
    </location>
</feature>
<dbReference type="Pfam" id="PF01593">
    <property type="entry name" value="Amino_oxidase"/>
    <property type="match status" value="1"/>
</dbReference>
<accession>A0A1B7NYD6</accession>
<evidence type="ECO:0000313" key="4">
    <source>
        <dbReference type="EMBL" id="OAX81790.1"/>
    </source>
</evidence>
<dbReference type="GO" id="GO:0050660">
    <property type="term" value="F:flavin adenine dinucleotide binding"/>
    <property type="evidence" value="ECO:0007669"/>
    <property type="project" value="TreeGrafter"/>
</dbReference>
<dbReference type="InterPro" id="IPR050281">
    <property type="entry name" value="Flavin_monoamine_oxidase"/>
</dbReference>
<comment type="caution">
    <text evidence="4">The sequence shown here is derived from an EMBL/GenBank/DDBJ whole genome shotgun (WGS) entry which is preliminary data.</text>
</comment>
<dbReference type="GO" id="GO:0003682">
    <property type="term" value="F:chromatin binding"/>
    <property type="evidence" value="ECO:0007669"/>
    <property type="project" value="TreeGrafter"/>
</dbReference>
<feature type="compositionally biased region" description="Polar residues" evidence="2">
    <location>
        <begin position="331"/>
        <end position="348"/>
    </location>
</feature>
<keyword evidence="5" id="KW-1185">Reference proteome</keyword>
<dbReference type="PRINTS" id="PR00419">
    <property type="entry name" value="ADXRDTASE"/>
</dbReference>
<name>A0A1B7NYD6_9EURO</name>
<dbReference type="SUPFAM" id="SSF51905">
    <property type="entry name" value="FAD/NAD(P)-binding domain"/>
    <property type="match status" value="1"/>
</dbReference>
<gene>
    <name evidence="4" type="ORF">ACJ72_03868</name>
</gene>
<feature type="region of interest" description="Disordered" evidence="2">
    <location>
        <begin position="695"/>
        <end position="968"/>
    </location>
</feature>
<dbReference type="InterPro" id="IPR036188">
    <property type="entry name" value="FAD/NAD-bd_sf"/>
</dbReference>
<feature type="region of interest" description="Disordered" evidence="2">
    <location>
        <begin position="234"/>
        <end position="302"/>
    </location>
</feature>
<dbReference type="PANTHER" id="PTHR10742:SF414">
    <property type="entry name" value="CONTAINING AMINE OXIDASE, PUTATIVE (AFU_ORTHOLOGUE AFUA_3G12150)-RELATED"/>
    <property type="match status" value="1"/>
</dbReference>
<evidence type="ECO:0000256" key="2">
    <source>
        <dbReference type="SAM" id="MobiDB-lite"/>
    </source>
</evidence>
<dbReference type="Proteomes" id="UP000091918">
    <property type="component" value="Unassembled WGS sequence"/>
</dbReference>
<sequence length="996" mass="109271">MECRANGPAKSAKWLQIPPLGLDLPLYSRLHPATRLLEHRKGFTSPSTMGRNLHVGIVGAGLAGLRCADILLDRGFRVTILEARDRIGGRVYQSKVGGFDVDVGPNWIHGTQNNPIMHLSNSSKTITHAWGGLGNVIDTFGKPLSETLVGKISDFLWATVENAYEYSRVNKVNIPADKSLLDFLKERLEKADLSEVEKETCIELSKLWGSYIGSPIDRQSLSFLFRNMKQTQKRMAAADTDMHHSTEHGSHQIDQHHHYSTPIQRHLERQSGRAHLAVSTKASNSSTASIPSAKRKLAHGNNDHKLGYDYDYDHDDTPKGPLLAVEQAVSANSLEVPTPQYGNDSPKSSPKRMRSNEWLLKSREANAQSQGKGERRSRFLEGSMNDRVSKEPPSIYIEQDMDDAIDRYMSCDDEGSAVGGGSAPSERPGIGHGYTSSVANSMSSVATETPSAKQSGLVRFGQVIASALNPFGVWNNVSEIWNGSQDGTKALPTTTMSTGATAHTEILAERQAQAEKAYAELKASGYQGTVKSTSASYRGHPRHEGSGDVKRTKHPFFASRTPHQQQHKPVRSISSNFSKDSLLTPSKSAIRSSFQDLRKAASYINLPLTPKRGDSVDKDNNNYYDEEGNPNGIRKQASRKHLQKQRKLQKKVSNLESQLERLKKQLNVVSGGTDIGNQSASASASASVISSVNNGSVSVDGTEQDEEEDLAPPIPPPHREGVKVGRRKKFVPGALPSLPSERILLRQMAEKPTKGPLFTSAAPSGPQPQDPPPDPTNTNISPRKLRKGPKGGHVINLSSATGSRCTSKSTLSPTPFYEEEYHKSGAVPYPEKHATPLETSSFSKRNQMTRKPKLQKPAPLLSSSPPPSSDTENIPYGPSISPFQHFGDNDQAPPPPPPAHPNPNPNPKLGRLHRRRSSTTFPTHIPKRHHDHDQFADTTHTNMDSSSVKNGRGAMKENDDIPPVPPLPVNFVAGVNGRRQLETREEQEFHWPEDFL</sequence>
<evidence type="ECO:0000256" key="1">
    <source>
        <dbReference type="SAM" id="Coils"/>
    </source>
</evidence>
<keyword evidence="1" id="KW-0175">Coiled coil</keyword>
<dbReference type="Gene3D" id="3.90.660.10">
    <property type="match status" value="1"/>
</dbReference>
<feature type="coiled-coil region" evidence="1">
    <location>
        <begin position="638"/>
        <end position="672"/>
    </location>
</feature>
<feature type="compositionally biased region" description="Basic and acidic residues" evidence="2">
    <location>
        <begin position="611"/>
        <end position="620"/>
    </location>
</feature>
<feature type="compositionally biased region" description="Polar residues" evidence="2">
    <location>
        <begin position="837"/>
        <end position="846"/>
    </location>
</feature>
<evidence type="ECO:0000259" key="3">
    <source>
        <dbReference type="Pfam" id="PF01593"/>
    </source>
</evidence>
<dbReference type="EMBL" id="LGUA01000407">
    <property type="protein sequence ID" value="OAX81790.1"/>
    <property type="molecule type" value="Genomic_DNA"/>
</dbReference>
<organism evidence="4 5">
    <name type="scientific">Emergomyces africanus</name>
    <dbReference type="NCBI Taxonomy" id="1955775"/>
    <lineage>
        <taxon>Eukaryota</taxon>
        <taxon>Fungi</taxon>
        <taxon>Dikarya</taxon>
        <taxon>Ascomycota</taxon>
        <taxon>Pezizomycotina</taxon>
        <taxon>Eurotiomycetes</taxon>
        <taxon>Eurotiomycetidae</taxon>
        <taxon>Onygenales</taxon>
        <taxon>Ajellomycetaceae</taxon>
        <taxon>Emergomyces</taxon>
    </lineage>
</organism>
<feature type="compositionally biased region" description="Pro residues" evidence="2">
    <location>
        <begin position="892"/>
        <end position="906"/>
    </location>
</feature>
<dbReference type="InterPro" id="IPR002937">
    <property type="entry name" value="Amino_oxidase"/>
</dbReference>
<feature type="region of interest" description="Disordered" evidence="2">
    <location>
        <begin position="607"/>
        <end position="638"/>
    </location>
</feature>
<dbReference type="STRING" id="1658172.A0A1B7NYD6"/>
<dbReference type="GO" id="GO:0016491">
    <property type="term" value="F:oxidoreductase activity"/>
    <property type="evidence" value="ECO:0007669"/>
    <property type="project" value="InterPro"/>
</dbReference>
<dbReference type="GO" id="GO:0006338">
    <property type="term" value="P:chromatin remodeling"/>
    <property type="evidence" value="ECO:0007669"/>
    <property type="project" value="TreeGrafter"/>
</dbReference>
<evidence type="ECO:0000313" key="5">
    <source>
        <dbReference type="Proteomes" id="UP000091918"/>
    </source>
</evidence>
<dbReference type="PANTHER" id="PTHR10742">
    <property type="entry name" value="FLAVIN MONOAMINE OXIDASE"/>
    <property type="match status" value="1"/>
</dbReference>
<protein>
    <recommendedName>
        <fullName evidence="3">Amine oxidase domain-containing protein</fullName>
    </recommendedName>
</protein>
<feature type="region of interest" description="Disordered" evidence="2">
    <location>
        <begin position="531"/>
        <end position="551"/>
    </location>
</feature>
<feature type="compositionally biased region" description="Polar residues" evidence="2">
    <location>
        <begin position="796"/>
        <end position="813"/>
    </location>
</feature>
<feature type="region of interest" description="Disordered" evidence="2">
    <location>
        <begin position="331"/>
        <end position="390"/>
    </location>
</feature>
<feature type="region of interest" description="Disordered" evidence="2">
    <location>
        <begin position="560"/>
        <end position="579"/>
    </location>
</feature>
<feature type="compositionally biased region" description="Pro residues" evidence="2">
    <location>
        <begin position="765"/>
        <end position="775"/>
    </location>
</feature>
<reference evidence="4 5" key="1">
    <citation type="submission" date="2015-07" db="EMBL/GenBank/DDBJ databases">
        <title>Emmonsia species relationships and genome sequence.</title>
        <authorList>
            <person name="Cuomo C.A."/>
            <person name="Schwartz I.S."/>
            <person name="Kenyon C."/>
            <person name="de Hoog G.S."/>
            <person name="Govender N.P."/>
            <person name="Botha A."/>
            <person name="Moreno L."/>
            <person name="de Vries M."/>
            <person name="Munoz J.F."/>
            <person name="Stielow J.B."/>
        </authorList>
    </citation>
    <scope>NUCLEOTIDE SEQUENCE [LARGE SCALE GENOMIC DNA]</scope>
    <source>
        <strain evidence="4 5">CBS 136260</strain>
    </source>
</reference>
<dbReference type="OrthoDB" id="5226996at2759"/>
<feature type="compositionally biased region" description="Basic and acidic residues" evidence="2">
    <location>
        <begin position="240"/>
        <end position="257"/>
    </location>
</feature>
<proteinExistence type="predicted"/>
<dbReference type="Gene3D" id="3.50.50.60">
    <property type="entry name" value="FAD/NAD(P)-binding domain"/>
    <property type="match status" value="1"/>
</dbReference>